<evidence type="ECO:0000256" key="2">
    <source>
        <dbReference type="ARBA" id="ARBA00022448"/>
    </source>
</evidence>
<reference evidence="15 16" key="1">
    <citation type="submission" date="2019-01" db="EMBL/GenBank/DDBJ databases">
        <authorList>
            <person name="Sayadi A."/>
        </authorList>
    </citation>
    <scope>NUCLEOTIDE SEQUENCE [LARGE SCALE GENOMIC DNA]</scope>
</reference>
<gene>
    <name evidence="15" type="ORF">CALMAC_LOCUS20175</name>
</gene>
<dbReference type="PANTHER" id="PTHR45761:SF1">
    <property type="entry name" value="EXTENDED SYNAPTOTAGMIN-LIKE PROTEIN 2, ISOFORM C"/>
    <property type="match status" value="1"/>
</dbReference>
<dbReference type="SMART" id="SM00239">
    <property type="entry name" value="C2"/>
    <property type="match status" value="3"/>
</dbReference>
<keyword evidence="3 12" id="KW-0812">Transmembrane</keyword>
<dbReference type="Gene3D" id="2.60.40.150">
    <property type="entry name" value="C2 domain"/>
    <property type="match status" value="3"/>
</dbReference>
<feature type="domain" description="C2" evidence="13">
    <location>
        <begin position="622"/>
        <end position="744"/>
    </location>
</feature>
<keyword evidence="4" id="KW-0479">Metal-binding</keyword>
<evidence type="ECO:0000259" key="14">
    <source>
        <dbReference type="PROSITE" id="PS51847"/>
    </source>
</evidence>
<keyword evidence="16" id="KW-1185">Reference proteome</keyword>
<dbReference type="Proteomes" id="UP000410492">
    <property type="component" value="Unassembled WGS sequence"/>
</dbReference>
<dbReference type="FunFam" id="2.60.40.150:FF:000155">
    <property type="entry name" value="extended synaptotagmin-2 isoform X1"/>
    <property type="match status" value="1"/>
</dbReference>
<keyword evidence="10 12" id="KW-0472">Membrane</keyword>
<keyword evidence="7 12" id="KW-1133">Transmembrane helix</keyword>
<keyword evidence="8" id="KW-0445">Lipid transport</keyword>
<evidence type="ECO:0000313" key="16">
    <source>
        <dbReference type="Proteomes" id="UP000410492"/>
    </source>
</evidence>
<keyword evidence="5" id="KW-0677">Repeat</keyword>
<name>A0A653DVF9_CALMS</name>
<feature type="region of interest" description="Disordered" evidence="11">
    <location>
        <begin position="590"/>
        <end position="613"/>
    </location>
</feature>
<dbReference type="PROSITE" id="PS51847">
    <property type="entry name" value="SMP"/>
    <property type="match status" value="1"/>
</dbReference>
<dbReference type="OrthoDB" id="1029639at2759"/>
<evidence type="ECO:0000256" key="1">
    <source>
        <dbReference type="ARBA" id="ARBA00004370"/>
    </source>
</evidence>
<dbReference type="InterPro" id="IPR000008">
    <property type="entry name" value="C2_dom"/>
</dbReference>
<feature type="domain" description="C2" evidence="13">
    <location>
        <begin position="265"/>
        <end position="384"/>
    </location>
</feature>
<keyword evidence="6" id="KW-0106">Calcium</keyword>
<evidence type="ECO:0000256" key="3">
    <source>
        <dbReference type="ARBA" id="ARBA00022692"/>
    </source>
</evidence>
<dbReference type="InterPro" id="IPR035892">
    <property type="entry name" value="C2_domain_sf"/>
</dbReference>
<dbReference type="GO" id="GO:0035091">
    <property type="term" value="F:phosphatidylinositol binding"/>
    <property type="evidence" value="ECO:0007669"/>
    <property type="project" value="TreeGrafter"/>
</dbReference>
<evidence type="ECO:0000256" key="11">
    <source>
        <dbReference type="SAM" id="MobiDB-lite"/>
    </source>
</evidence>
<keyword evidence="9" id="KW-0446">Lipid-binding</keyword>
<evidence type="ECO:0000256" key="4">
    <source>
        <dbReference type="ARBA" id="ARBA00022723"/>
    </source>
</evidence>
<protein>
    <submittedName>
        <fullName evidence="15">Uncharacterized protein</fullName>
    </submittedName>
</protein>
<proteinExistence type="predicted"/>
<evidence type="ECO:0000259" key="13">
    <source>
        <dbReference type="PROSITE" id="PS50004"/>
    </source>
</evidence>
<dbReference type="SUPFAM" id="SSF49562">
    <property type="entry name" value="C2 domain (Calcium/lipid-binding domain, CaLB)"/>
    <property type="match status" value="3"/>
</dbReference>
<keyword evidence="2" id="KW-0813">Transport</keyword>
<dbReference type="InterPro" id="IPR051634">
    <property type="entry name" value="Extended_Synaptotagmin"/>
</dbReference>
<dbReference type="GO" id="GO:0008429">
    <property type="term" value="F:phosphatidylethanolamine binding"/>
    <property type="evidence" value="ECO:0007669"/>
    <property type="project" value="TreeGrafter"/>
</dbReference>
<accession>A0A653DVF9</accession>
<evidence type="ECO:0000256" key="6">
    <source>
        <dbReference type="ARBA" id="ARBA00022837"/>
    </source>
</evidence>
<feature type="compositionally biased region" description="Polar residues" evidence="11">
    <location>
        <begin position="598"/>
        <end position="613"/>
    </location>
</feature>
<dbReference type="InterPro" id="IPR039010">
    <property type="entry name" value="Synaptotagmin_SMP"/>
</dbReference>
<dbReference type="AlphaFoldDB" id="A0A653DVF9"/>
<dbReference type="GO" id="GO:0005509">
    <property type="term" value="F:calcium ion binding"/>
    <property type="evidence" value="ECO:0007669"/>
    <property type="project" value="TreeGrafter"/>
</dbReference>
<comment type="subcellular location">
    <subcellularLocation>
        <location evidence="1">Membrane</location>
    </subcellularLocation>
</comment>
<dbReference type="GO" id="GO:0031210">
    <property type="term" value="F:phosphatidylcholine binding"/>
    <property type="evidence" value="ECO:0007669"/>
    <property type="project" value="TreeGrafter"/>
</dbReference>
<feature type="domain" description="C2" evidence="13">
    <location>
        <begin position="405"/>
        <end position="530"/>
    </location>
</feature>
<dbReference type="PANTHER" id="PTHR45761">
    <property type="entry name" value="EXTENDED SYNAPTOTAGMIN-LIKE PROTEIN 2, ISOFORM C"/>
    <property type="match status" value="1"/>
</dbReference>
<feature type="domain" description="SMP-LTD" evidence="14">
    <location>
        <begin position="89"/>
        <end position="267"/>
    </location>
</feature>
<dbReference type="GO" id="GO:0005544">
    <property type="term" value="F:calcium-dependent phospholipid binding"/>
    <property type="evidence" value="ECO:0007669"/>
    <property type="project" value="TreeGrafter"/>
</dbReference>
<feature type="transmembrane region" description="Helical" evidence="12">
    <location>
        <begin position="20"/>
        <end position="47"/>
    </location>
</feature>
<dbReference type="GO" id="GO:0005789">
    <property type="term" value="C:endoplasmic reticulum membrane"/>
    <property type="evidence" value="ECO:0007669"/>
    <property type="project" value="TreeGrafter"/>
</dbReference>
<evidence type="ECO:0000256" key="9">
    <source>
        <dbReference type="ARBA" id="ARBA00023121"/>
    </source>
</evidence>
<evidence type="ECO:0000256" key="5">
    <source>
        <dbReference type="ARBA" id="ARBA00022737"/>
    </source>
</evidence>
<evidence type="ECO:0000256" key="8">
    <source>
        <dbReference type="ARBA" id="ARBA00023055"/>
    </source>
</evidence>
<dbReference type="CDD" id="cd21670">
    <property type="entry name" value="SMP_ESyt"/>
    <property type="match status" value="1"/>
</dbReference>
<evidence type="ECO:0000313" key="15">
    <source>
        <dbReference type="EMBL" id="VEN63321.1"/>
    </source>
</evidence>
<evidence type="ECO:0000256" key="10">
    <source>
        <dbReference type="ARBA" id="ARBA00023136"/>
    </source>
</evidence>
<organism evidence="15 16">
    <name type="scientific">Callosobruchus maculatus</name>
    <name type="common">Southern cowpea weevil</name>
    <name type="synonym">Pulse bruchid</name>
    <dbReference type="NCBI Taxonomy" id="64391"/>
    <lineage>
        <taxon>Eukaryota</taxon>
        <taxon>Metazoa</taxon>
        <taxon>Ecdysozoa</taxon>
        <taxon>Arthropoda</taxon>
        <taxon>Hexapoda</taxon>
        <taxon>Insecta</taxon>
        <taxon>Pterygota</taxon>
        <taxon>Neoptera</taxon>
        <taxon>Endopterygota</taxon>
        <taxon>Coleoptera</taxon>
        <taxon>Polyphaga</taxon>
        <taxon>Cucujiformia</taxon>
        <taxon>Chrysomeloidea</taxon>
        <taxon>Chrysomelidae</taxon>
        <taxon>Bruchinae</taxon>
        <taxon>Bruchini</taxon>
        <taxon>Callosobruchus</taxon>
    </lineage>
</organism>
<evidence type="ECO:0000256" key="7">
    <source>
        <dbReference type="ARBA" id="ARBA00022989"/>
    </source>
</evidence>
<dbReference type="Pfam" id="PF17047">
    <property type="entry name" value="SMP_LBD"/>
    <property type="match status" value="1"/>
</dbReference>
<evidence type="ECO:0000256" key="12">
    <source>
        <dbReference type="SAM" id="Phobius"/>
    </source>
</evidence>
<dbReference type="Pfam" id="PF00168">
    <property type="entry name" value="C2"/>
    <property type="match status" value="3"/>
</dbReference>
<dbReference type="EMBL" id="CAACVG010014513">
    <property type="protein sequence ID" value="VEN63321.1"/>
    <property type="molecule type" value="Genomic_DNA"/>
</dbReference>
<dbReference type="InterPro" id="IPR031468">
    <property type="entry name" value="SMP_LBD"/>
</dbReference>
<sequence length="748" mass="85812">MVTENRNSHAAFMDILKSVLLPIIIYYIGYFNLSFIWVLVPVILNVLNKERKRLLNSRRDFVRKSDDGKEKDAILDNIQDLPAWVFFPDVDRAEWLNKIVKQFWPNVNYYVRDLLKDYAEIELRKNLQGFGLKGFTFERIVLGNVPFRTGGIRVYENVSRDEIVMDIDVTYAGDCDIKFRFSGLKGGIKNFQLYGNLRVVLKPLIHTLPLVGGVQIFFLNTPDIDFDLDGIAGVLEFPGLSDALRKCIRDTLASMIVLPNRFPIVLSKDISSEKLKTPNPVGILRIHIIEAKNLLKKDLKLTGKGKSDPYAIFAVGEQTFKTEAIKNNVNPKWDSWAEFVVLDYNGQELQITVWDEDQTDDEFLGRASVEISALMLAGQSDMWITLEEVKHGKLHIRSTWLTLSDRYEDLKSALYETQQLQLPNMNSALLIAYIDSATNLKQVKTSTKPDTYVQLQLGKQVKSTTIIKRSINPVWEEGFILFVNDPERDCMNVKIVDAKTETDLYEFFYDISNLSQCDGLEFEREPVRLDCGNADIKLIWFLHLKIFRNEHFEEYLEKRRLSNSSTTSQPAVVERKSSFSSVSSKQSVNRSDVAEAVSDSQSSTGSKSPDATSISDRALTHYVGEINMTLRYSMQRQRLIATIQGLTNLHYDDDKEPKDLYVKMYLLPERSKASKRKTQVVKNTFNPTFDEQVEFLVPQEELGSKKLEISVIEEKMLKNVTLFWTVVDLQKISLPYSGGFDLHLKKRE</sequence>
<dbReference type="GO" id="GO:0006869">
    <property type="term" value="P:lipid transport"/>
    <property type="evidence" value="ECO:0007669"/>
    <property type="project" value="UniProtKB-KW"/>
</dbReference>
<dbReference type="PROSITE" id="PS50004">
    <property type="entry name" value="C2"/>
    <property type="match status" value="3"/>
</dbReference>